<evidence type="ECO:0000313" key="3">
    <source>
        <dbReference type="EMBL" id="CAB4910824.1"/>
    </source>
</evidence>
<dbReference type="InterPro" id="IPR002123">
    <property type="entry name" value="Plipid/glycerol_acylTrfase"/>
</dbReference>
<evidence type="ECO:0000259" key="2">
    <source>
        <dbReference type="SMART" id="SM00563"/>
    </source>
</evidence>
<dbReference type="SMART" id="SM00563">
    <property type="entry name" value="PlsC"/>
    <property type="match status" value="1"/>
</dbReference>
<proteinExistence type="predicted"/>
<dbReference type="EMBL" id="CAFBMK010000055">
    <property type="protein sequence ID" value="CAB4910824.1"/>
    <property type="molecule type" value="Genomic_DNA"/>
</dbReference>
<gene>
    <name evidence="3" type="ORF">UFOPK3564_01226</name>
</gene>
<dbReference type="SUPFAM" id="SSF69593">
    <property type="entry name" value="Glycerol-3-phosphate (1)-acyltransferase"/>
    <property type="match status" value="1"/>
</dbReference>
<feature type="compositionally biased region" description="Pro residues" evidence="1">
    <location>
        <begin position="1"/>
        <end position="21"/>
    </location>
</feature>
<feature type="domain" description="Phospholipid/glycerol acyltransferase" evidence="2">
    <location>
        <begin position="121"/>
        <end position="240"/>
    </location>
</feature>
<dbReference type="AlphaFoldDB" id="A0A6J7GU95"/>
<dbReference type="GO" id="GO:0016020">
    <property type="term" value="C:membrane"/>
    <property type="evidence" value="ECO:0007669"/>
    <property type="project" value="TreeGrafter"/>
</dbReference>
<reference evidence="3" key="1">
    <citation type="submission" date="2020-05" db="EMBL/GenBank/DDBJ databases">
        <authorList>
            <person name="Chiriac C."/>
            <person name="Salcher M."/>
            <person name="Ghai R."/>
            <person name="Kavagutti S V."/>
        </authorList>
    </citation>
    <scope>NUCLEOTIDE SEQUENCE</scope>
</reference>
<evidence type="ECO:0000256" key="1">
    <source>
        <dbReference type="SAM" id="MobiDB-lite"/>
    </source>
</evidence>
<feature type="region of interest" description="Disordered" evidence="1">
    <location>
        <begin position="1"/>
        <end position="28"/>
    </location>
</feature>
<accession>A0A6J7GU95</accession>
<dbReference type="GO" id="GO:0016746">
    <property type="term" value="F:acyltransferase activity"/>
    <property type="evidence" value="ECO:0007669"/>
    <property type="project" value="InterPro"/>
</dbReference>
<dbReference type="Pfam" id="PF01553">
    <property type="entry name" value="Acyltransferase"/>
    <property type="match status" value="1"/>
</dbReference>
<organism evidence="3">
    <name type="scientific">freshwater metagenome</name>
    <dbReference type="NCBI Taxonomy" id="449393"/>
    <lineage>
        <taxon>unclassified sequences</taxon>
        <taxon>metagenomes</taxon>
        <taxon>ecological metagenomes</taxon>
    </lineage>
</organism>
<sequence>MPRSSPPTDLPPDPAATPAPRRPARGPLPAVAVRGARGVLDGLAAAAAGVGRTAMTPVTVPARGLLSAAAATARSRAAQGDLDDRDGLLIRDAMPVAWMVASLWFRAEVRGLHHVPRDGPALLVGNHSGGTVTPDSFVFALGFASHFGPERPLHVMVHNLVSAYPGLGFLRRLGTLPPDPAIAREALDSGSCVLVYPGGEREAHRPSTESARIRLGDRTDYVRLAVQAGVPIVPVVAIGGQETALFLGRGERLARALGTDRSLGIRALPLSLSLPWGVNVGDLLGHVPLPAKIVVQVLPPIDVTGRFGEDPDEQEVHEHVAGTMQEMLTELGRRRRIPVVGWEAR</sequence>
<dbReference type="CDD" id="cd07987">
    <property type="entry name" value="LPLAT_MGAT-like"/>
    <property type="match status" value="1"/>
</dbReference>
<dbReference type="PANTHER" id="PTHR22753:SF14">
    <property type="entry name" value="MONOACYLGLYCEROL_DIACYLGLYCEROL O-ACYLTRANSFERASE"/>
    <property type="match status" value="1"/>
</dbReference>
<protein>
    <submittedName>
        <fullName evidence="3">Unannotated protein</fullName>
    </submittedName>
</protein>
<dbReference type="PANTHER" id="PTHR22753">
    <property type="entry name" value="TRANSMEMBRANE PROTEIN 68"/>
    <property type="match status" value="1"/>
</dbReference>
<name>A0A6J7GU95_9ZZZZ</name>